<keyword evidence="3" id="KW-1185">Reference proteome</keyword>
<name>A0A1Z4MWE2_9CYAN</name>
<protein>
    <recommendedName>
        <fullName evidence="4">Peptidase-like protein</fullName>
    </recommendedName>
</protein>
<evidence type="ECO:0000313" key="2">
    <source>
        <dbReference type="EMBL" id="BAY97751.1"/>
    </source>
</evidence>
<dbReference type="EMBL" id="AP018248">
    <property type="protein sequence ID" value="BAY97751.1"/>
    <property type="molecule type" value="Genomic_DNA"/>
</dbReference>
<evidence type="ECO:0008006" key="4">
    <source>
        <dbReference type="Google" id="ProtNLM"/>
    </source>
</evidence>
<dbReference type="RefSeq" id="WP_096574751.1">
    <property type="nucleotide sequence ID" value="NZ_CAWNJS010000001.1"/>
</dbReference>
<dbReference type="NCBIfam" id="NF038131">
    <property type="entry name" value="choice_anch_K"/>
    <property type="match status" value="1"/>
</dbReference>
<proteinExistence type="predicted"/>
<accession>A0A1Z4MWE2</accession>
<sequence length="345" mass="36176">MATLNFLTKFSVAITATTALGFFASSANALSLTSSSGTWSKPVGGSYLKYQDITTDTILQTDTTLTTQAIRNLTYTTNTTTTTVTKTTKVTTNTKDATTGKTSTTSTTSQPGVISNVVSLPQIINNTNNTKNSKSTTTTKLLSTNTATTTATENQVRWGQDVGNGQSGLGFQGTSNLTFDLNQVFQIGTLTHYNNAIASGATSKVDLGLKLDFSDLSVASQTFNFSFNIDETLNSGVCAYGSNSQGCSDKITFSTPKNVNTFTIAGVDYTLQLVGFSTTANGTPVTSLISQEGKNNSAYLYAKIAAVPPKRVPESSSALGVVAFGALAASSMLNQKQRVKATAKV</sequence>
<organism evidence="2 3">
    <name type="scientific">Tolypothrix tenuis PCC 7101</name>
    <dbReference type="NCBI Taxonomy" id="231146"/>
    <lineage>
        <taxon>Bacteria</taxon>
        <taxon>Bacillati</taxon>
        <taxon>Cyanobacteriota</taxon>
        <taxon>Cyanophyceae</taxon>
        <taxon>Nostocales</taxon>
        <taxon>Tolypothrichaceae</taxon>
        <taxon>Tolypothrix</taxon>
    </lineage>
</organism>
<dbReference type="AlphaFoldDB" id="A0A1Z4MWE2"/>
<evidence type="ECO:0000256" key="1">
    <source>
        <dbReference type="SAM" id="SignalP"/>
    </source>
</evidence>
<evidence type="ECO:0000313" key="3">
    <source>
        <dbReference type="Proteomes" id="UP000218785"/>
    </source>
</evidence>
<gene>
    <name evidence="2" type="ORF">NIES37_16960</name>
</gene>
<keyword evidence="1" id="KW-0732">Signal</keyword>
<feature type="chain" id="PRO_5012125202" description="Peptidase-like protein" evidence="1">
    <location>
        <begin position="30"/>
        <end position="345"/>
    </location>
</feature>
<dbReference type="KEGG" id="ttq:NIES37_16960"/>
<feature type="signal peptide" evidence="1">
    <location>
        <begin position="1"/>
        <end position="29"/>
    </location>
</feature>
<dbReference type="Proteomes" id="UP000218785">
    <property type="component" value="Chromosome"/>
</dbReference>
<reference evidence="2 3" key="1">
    <citation type="submission" date="2017-06" db="EMBL/GenBank/DDBJ databases">
        <title>Genome sequencing of cyanobaciteial culture collection at National Institute for Environmental Studies (NIES).</title>
        <authorList>
            <person name="Hirose Y."/>
            <person name="Shimura Y."/>
            <person name="Fujisawa T."/>
            <person name="Nakamura Y."/>
            <person name="Kawachi M."/>
        </authorList>
    </citation>
    <scope>NUCLEOTIDE SEQUENCE [LARGE SCALE GENOMIC DNA]</scope>
    <source>
        <strain evidence="2 3">NIES-37</strain>
    </source>
</reference>
<dbReference type="InterPro" id="IPR047995">
    <property type="entry name" value="Choice_anch_K"/>
</dbReference>